<evidence type="ECO:0000256" key="3">
    <source>
        <dbReference type="ARBA" id="ARBA00022840"/>
    </source>
</evidence>
<evidence type="ECO:0000256" key="2">
    <source>
        <dbReference type="ARBA" id="ARBA00022741"/>
    </source>
</evidence>
<name>A0ABX0IQ89_9FLAO</name>
<proteinExistence type="predicted"/>
<dbReference type="PANTHER" id="PTHR42939:SF1">
    <property type="entry name" value="ABC TRANSPORTER ATP-BINDING PROTEIN ALBC-RELATED"/>
    <property type="match status" value="1"/>
</dbReference>
<dbReference type="Proteomes" id="UP000817854">
    <property type="component" value="Unassembled WGS sequence"/>
</dbReference>
<sequence length="226" mass="25790">MIQITNLYKSFGKNVILNNIHLSFERGKIYGIVGENGAGKTTLFKCIAGIETYKGEITSIYGILKEKLGFLQTESFFFSKITGREYLQLLCVARKIQENDFDAKNIFDLPLDHYATTYSTGMKKKLALTAILLQKNEFYILDEPFNGVDIQSNMIITEILHELKRLNKTVLISSHIFSTLSDTCDEIIVLKNGEITKIITKENFSTLEKEMKEFSMIDKISKLKLC</sequence>
<dbReference type="RefSeq" id="WP_140962305.1">
    <property type="nucleotide sequence ID" value="NZ_VEVQ02000005.1"/>
</dbReference>
<organism evidence="5 6">
    <name type="scientific">Flavobacterium jejuense</name>
    <dbReference type="NCBI Taxonomy" id="1544455"/>
    <lineage>
        <taxon>Bacteria</taxon>
        <taxon>Pseudomonadati</taxon>
        <taxon>Bacteroidota</taxon>
        <taxon>Flavobacteriia</taxon>
        <taxon>Flavobacteriales</taxon>
        <taxon>Flavobacteriaceae</taxon>
        <taxon>Flavobacterium</taxon>
    </lineage>
</organism>
<dbReference type="InterPro" id="IPR003593">
    <property type="entry name" value="AAA+_ATPase"/>
</dbReference>
<evidence type="ECO:0000313" key="5">
    <source>
        <dbReference type="EMBL" id="NHN25970.1"/>
    </source>
</evidence>
<evidence type="ECO:0000256" key="1">
    <source>
        <dbReference type="ARBA" id="ARBA00022448"/>
    </source>
</evidence>
<dbReference type="EMBL" id="VEVQ02000005">
    <property type="protein sequence ID" value="NHN25970.1"/>
    <property type="molecule type" value="Genomic_DNA"/>
</dbReference>
<evidence type="ECO:0000259" key="4">
    <source>
        <dbReference type="PROSITE" id="PS50893"/>
    </source>
</evidence>
<feature type="domain" description="ABC transporter" evidence="4">
    <location>
        <begin position="2"/>
        <end position="217"/>
    </location>
</feature>
<dbReference type="PANTHER" id="PTHR42939">
    <property type="entry name" value="ABC TRANSPORTER ATP-BINDING PROTEIN ALBC-RELATED"/>
    <property type="match status" value="1"/>
</dbReference>
<dbReference type="PROSITE" id="PS50893">
    <property type="entry name" value="ABC_TRANSPORTER_2"/>
    <property type="match status" value="1"/>
</dbReference>
<dbReference type="InterPro" id="IPR051782">
    <property type="entry name" value="ABC_Transporter_VariousFunc"/>
</dbReference>
<keyword evidence="3 5" id="KW-0067">ATP-binding</keyword>
<dbReference type="GO" id="GO:0005524">
    <property type="term" value="F:ATP binding"/>
    <property type="evidence" value="ECO:0007669"/>
    <property type="project" value="UniProtKB-KW"/>
</dbReference>
<dbReference type="InterPro" id="IPR003439">
    <property type="entry name" value="ABC_transporter-like_ATP-bd"/>
</dbReference>
<dbReference type="Pfam" id="PF00005">
    <property type="entry name" value="ABC_tran"/>
    <property type="match status" value="1"/>
</dbReference>
<dbReference type="SMART" id="SM00382">
    <property type="entry name" value="AAA"/>
    <property type="match status" value="1"/>
</dbReference>
<comment type="caution">
    <text evidence="5">The sequence shown here is derived from an EMBL/GenBank/DDBJ whole genome shotgun (WGS) entry which is preliminary data.</text>
</comment>
<protein>
    <submittedName>
        <fullName evidence="5">ATP-binding cassette domain-containing protein</fullName>
    </submittedName>
</protein>
<evidence type="ECO:0000313" key="6">
    <source>
        <dbReference type="Proteomes" id="UP000817854"/>
    </source>
</evidence>
<dbReference type="SUPFAM" id="SSF52540">
    <property type="entry name" value="P-loop containing nucleoside triphosphate hydrolases"/>
    <property type="match status" value="1"/>
</dbReference>
<reference evidence="5 6" key="2">
    <citation type="submission" date="2020-02" db="EMBL/GenBank/DDBJ databases">
        <title>Flavobacterium profundi sp. nov., isolated from a deep-sea seamount.</title>
        <authorList>
            <person name="Zhang D.-C."/>
        </authorList>
    </citation>
    <scope>NUCLEOTIDE SEQUENCE [LARGE SCALE GENOMIC DNA]</scope>
    <source>
        <strain evidence="5 6">EC11</strain>
    </source>
</reference>
<gene>
    <name evidence="5" type="ORF">FIA58_009815</name>
</gene>
<keyword evidence="2" id="KW-0547">Nucleotide-binding</keyword>
<dbReference type="CDD" id="cd03230">
    <property type="entry name" value="ABC_DR_subfamily_A"/>
    <property type="match status" value="1"/>
</dbReference>
<accession>A0ABX0IQ89</accession>
<reference evidence="6" key="1">
    <citation type="submission" date="2019-05" db="EMBL/GenBank/DDBJ databases">
        <title>Flavobacterium profundi sp. nov., isolated from a deep-sea seamount.</title>
        <authorList>
            <person name="Zhang D.-C."/>
        </authorList>
    </citation>
    <scope>NUCLEOTIDE SEQUENCE [LARGE SCALE GENOMIC DNA]</scope>
    <source>
        <strain evidence="6">EC11</strain>
    </source>
</reference>
<dbReference type="InterPro" id="IPR027417">
    <property type="entry name" value="P-loop_NTPase"/>
</dbReference>
<keyword evidence="6" id="KW-1185">Reference proteome</keyword>
<keyword evidence="1" id="KW-0813">Transport</keyword>
<dbReference type="Gene3D" id="3.40.50.300">
    <property type="entry name" value="P-loop containing nucleotide triphosphate hydrolases"/>
    <property type="match status" value="1"/>
</dbReference>